<feature type="transmembrane region" description="Helical" evidence="6">
    <location>
        <begin position="141"/>
        <end position="168"/>
    </location>
</feature>
<feature type="transmembrane region" description="Helical" evidence="6">
    <location>
        <begin position="221"/>
        <end position="248"/>
    </location>
</feature>
<evidence type="ECO:0000256" key="3">
    <source>
        <dbReference type="ARBA" id="ARBA00022692"/>
    </source>
</evidence>
<dbReference type="EMBL" id="HBEG01013785">
    <property type="protein sequence ID" value="CAD8353014.1"/>
    <property type="molecule type" value="Transcribed_RNA"/>
</dbReference>
<name>A0A7S0A4W0_9DINO</name>
<evidence type="ECO:0000313" key="7">
    <source>
        <dbReference type="EMBL" id="CAD8353014.1"/>
    </source>
</evidence>
<dbReference type="GO" id="GO:0032468">
    <property type="term" value="P:Golgi calcium ion homeostasis"/>
    <property type="evidence" value="ECO:0007669"/>
    <property type="project" value="TreeGrafter"/>
</dbReference>
<protein>
    <recommendedName>
        <fullName evidence="6">GDT1 family protein</fullName>
    </recommendedName>
</protein>
<evidence type="ECO:0000256" key="4">
    <source>
        <dbReference type="ARBA" id="ARBA00022989"/>
    </source>
</evidence>
<organism evidence="7">
    <name type="scientific">Pyrodinium bahamense</name>
    <dbReference type="NCBI Taxonomy" id="73915"/>
    <lineage>
        <taxon>Eukaryota</taxon>
        <taxon>Sar</taxon>
        <taxon>Alveolata</taxon>
        <taxon>Dinophyceae</taxon>
        <taxon>Gonyaulacales</taxon>
        <taxon>Pyrocystaceae</taxon>
        <taxon>Pyrodinium</taxon>
    </lineage>
</organism>
<comment type="subcellular location">
    <subcellularLocation>
        <location evidence="1 6">Membrane</location>
        <topology evidence="1 6">Multi-pass membrane protein</topology>
    </subcellularLocation>
</comment>
<dbReference type="InterPro" id="IPR001727">
    <property type="entry name" value="GDT1-like"/>
</dbReference>
<keyword evidence="4 6" id="KW-1133">Transmembrane helix</keyword>
<evidence type="ECO:0000256" key="6">
    <source>
        <dbReference type="RuleBase" id="RU365102"/>
    </source>
</evidence>
<gene>
    <name evidence="7" type="ORF">PBAH0796_LOCUS8381</name>
</gene>
<evidence type="ECO:0000256" key="1">
    <source>
        <dbReference type="ARBA" id="ARBA00004141"/>
    </source>
</evidence>
<dbReference type="Pfam" id="PF01169">
    <property type="entry name" value="GDT1"/>
    <property type="match status" value="2"/>
</dbReference>
<dbReference type="GO" id="GO:0005384">
    <property type="term" value="F:manganese ion transmembrane transporter activity"/>
    <property type="evidence" value="ECO:0007669"/>
    <property type="project" value="TreeGrafter"/>
</dbReference>
<accession>A0A7S0A4W0</accession>
<dbReference type="GO" id="GO:0005794">
    <property type="term" value="C:Golgi apparatus"/>
    <property type="evidence" value="ECO:0007669"/>
    <property type="project" value="TreeGrafter"/>
</dbReference>
<dbReference type="GO" id="GO:0016020">
    <property type="term" value="C:membrane"/>
    <property type="evidence" value="ECO:0007669"/>
    <property type="project" value="UniProtKB-SubCell"/>
</dbReference>
<dbReference type="GO" id="GO:0032472">
    <property type="term" value="P:Golgi calcium ion transport"/>
    <property type="evidence" value="ECO:0007669"/>
    <property type="project" value="TreeGrafter"/>
</dbReference>
<dbReference type="InterPro" id="IPR049555">
    <property type="entry name" value="GDT1-like_CS"/>
</dbReference>
<comment type="similarity">
    <text evidence="2 6">Belongs to the GDT1 family.</text>
</comment>
<feature type="transmembrane region" description="Helical" evidence="6">
    <location>
        <begin position="304"/>
        <end position="324"/>
    </location>
</feature>
<dbReference type="AlphaFoldDB" id="A0A7S0A4W0"/>
<evidence type="ECO:0000256" key="5">
    <source>
        <dbReference type="ARBA" id="ARBA00023136"/>
    </source>
</evidence>
<feature type="transmembrane region" description="Helical" evidence="6">
    <location>
        <begin position="21"/>
        <end position="41"/>
    </location>
</feature>
<feature type="transmembrane region" description="Helical" evidence="6">
    <location>
        <begin position="268"/>
        <end position="292"/>
    </location>
</feature>
<sequence>MALGRSTATRRSKWASACRGLVLLLTAKWVLNFASTAFVSAPRAQPSGAPPKSQVQHAGAVAGASATPLLAAALGGAAAANAADLSAVAVDEAAAIDPANAIVQAFLLTFVSEIGDKTFFIAAILAAGGSSDAQPGQDQRVLTFFGAILALAVMTLLAVSLGQVFHAVPDVAGGLPIDDYASILVFGFFGVKLLVDATQMEDDGSLLDEKEEAEEAVRDALPAWISGGAAALVLPPLVLRAFVLVFAAEIGDRSFISAAALSAQGGPPGAAAVFVGGITAHGIATLTAVLLGDLISNYVSEKQLTFIGGALFLVFAALSSAKLAGVEGLPFA</sequence>
<evidence type="ECO:0000256" key="2">
    <source>
        <dbReference type="ARBA" id="ARBA00009190"/>
    </source>
</evidence>
<dbReference type="GO" id="GO:0015085">
    <property type="term" value="F:calcium ion transmembrane transporter activity"/>
    <property type="evidence" value="ECO:0007669"/>
    <property type="project" value="TreeGrafter"/>
</dbReference>
<keyword evidence="5 6" id="KW-0472">Membrane</keyword>
<proteinExistence type="inferred from homology"/>
<reference evidence="7" key="1">
    <citation type="submission" date="2021-01" db="EMBL/GenBank/DDBJ databases">
        <authorList>
            <person name="Corre E."/>
            <person name="Pelletier E."/>
            <person name="Niang G."/>
            <person name="Scheremetjew M."/>
            <person name="Finn R."/>
            <person name="Kale V."/>
            <person name="Holt S."/>
            <person name="Cochrane G."/>
            <person name="Meng A."/>
            <person name="Brown T."/>
            <person name="Cohen L."/>
        </authorList>
    </citation>
    <scope>NUCLEOTIDE SEQUENCE</scope>
    <source>
        <strain evidence="7">Pbaha01</strain>
    </source>
</reference>
<feature type="transmembrane region" description="Helical" evidence="6">
    <location>
        <begin position="180"/>
        <end position="200"/>
    </location>
</feature>
<keyword evidence="3 6" id="KW-0812">Transmembrane</keyword>
<dbReference type="PANTHER" id="PTHR12608:SF6">
    <property type="entry name" value="PROTEIN PAM71, CHLOROPLASTIC"/>
    <property type="match status" value="1"/>
</dbReference>
<dbReference type="PANTHER" id="PTHR12608">
    <property type="entry name" value="TRANSMEMBRANE PROTEIN HTP-1 RELATED"/>
    <property type="match status" value="1"/>
</dbReference>
<dbReference type="PROSITE" id="PS01214">
    <property type="entry name" value="UPF0016"/>
    <property type="match status" value="1"/>
</dbReference>